<keyword evidence="3" id="KW-1185">Reference proteome</keyword>
<dbReference type="InterPro" id="IPR025497">
    <property type="entry name" value="PatA-like_N"/>
</dbReference>
<protein>
    <recommendedName>
        <fullName evidence="1">PatA-like N-terminal domain-containing protein</fullName>
    </recommendedName>
</protein>
<dbReference type="AlphaFoldDB" id="K9UGT0"/>
<dbReference type="EMBL" id="CP003600">
    <property type="protein sequence ID" value="AFY93646.1"/>
    <property type="molecule type" value="Genomic_DNA"/>
</dbReference>
<dbReference type="KEGG" id="cmp:Cha6605_2599"/>
<dbReference type="eggNOG" id="COG0457">
    <property type="taxonomic scope" value="Bacteria"/>
</dbReference>
<sequence>MSLTGYLSEYSLGEIFNFVQEGNHTGVLSIESDCDLNRGHSHSDSKSICDFYEIVFQGGRIMSVATRGLDRQTLLQTIESRQWLSTADITKLKMQLSSLKQPLGTYLKSLNVINTEQLIFIFNSQVIANLCKMFVEVHRGRFKFDTHAPLAYREMTGLSLTAKQATLMGLRLMKDWSDLTAKLPAAESTLQRLSVEPVGVSLERTESEVWKLAVGEMSISKIAKNLGLETSRVQQIGFRLSIIGLVHEVAAPRSIDGAISNFHDLSISPKLTLAGDRHAAVSTSFLSNLMSFLKKKG</sequence>
<evidence type="ECO:0000259" key="1">
    <source>
        <dbReference type="Pfam" id="PF14332"/>
    </source>
</evidence>
<name>K9UGT0_CHAP6</name>
<feature type="domain" description="PatA-like N-terminal" evidence="1">
    <location>
        <begin position="4"/>
        <end position="177"/>
    </location>
</feature>
<evidence type="ECO:0000313" key="2">
    <source>
        <dbReference type="EMBL" id="AFY93646.1"/>
    </source>
</evidence>
<reference evidence="2 3" key="1">
    <citation type="submission" date="2012-05" db="EMBL/GenBank/DDBJ databases">
        <title>Finished chromosome of genome of Chamaesiphon sp. PCC 6605.</title>
        <authorList>
            <consortium name="US DOE Joint Genome Institute"/>
            <person name="Gugger M."/>
            <person name="Coursin T."/>
            <person name="Rippka R."/>
            <person name="Tandeau De Marsac N."/>
            <person name="Huntemann M."/>
            <person name="Wei C.-L."/>
            <person name="Han J."/>
            <person name="Detter J.C."/>
            <person name="Han C."/>
            <person name="Tapia R."/>
            <person name="Chen A."/>
            <person name="Kyrpides N."/>
            <person name="Mavromatis K."/>
            <person name="Markowitz V."/>
            <person name="Szeto E."/>
            <person name="Ivanova N."/>
            <person name="Pagani I."/>
            <person name="Pati A."/>
            <person name="Goodwin L."/>
            <person name="Nordberg H.P."/>
            <person name="Cantor M.N."/>
            <person name="Hua S.X."/>
            <person name="Woyke T."/>
            <person name="Kerfeld C.A."/>
        </authorList>
    </citation>
    <scope>NUCLEOTIDE SEQUENCE [LARGE SCALE GENOMIC DNA]</scope>
    <source>
        <strain evidence="3">ATCC 27169 / PCC 6605</strain>
    </source>
</reference>
<dbReference type="STRING" id="1173020.Cha6605_2599"/>
<accession>K9UGT0</accession>
<proteinExistence type="predicted"/>
<dbReference type="HOGENOM" id="CLU_081867_0_0_3"/>
<dbReference type="OrthoDB" id="424057at2"/>
<dbReference type="RefSeq" id="WP_015159792.1">
    <property type="nucleotide sequence ID" value="NC_019697.1"/>
</dbReference>
<evidence type="ECO:0000313" key="3">
    <source>
        <dbReference type="Proteomes" id="UP000010366"/>
    </source>
</evidence>
<dbReference type="Pfam" id="PF14332">
    <property type="entry name" value="DUF4388"/>
    <property type="match status" value="1"/>
</dbReference>
<gene>
    <name evidence="2" type="ORF">Cha6605_2599</name>
</gene>
<dbReference type="Proteomes" id="UP000010366">
    <property type="component" value="Chromosome"/>
</dbReference>
<organism evidence="2 3">
    <name type="scientific">Chamaesiphon minutus (strain ATCC 27169 / PCC 6605)</name>
    <dbReference type="NCBI Taxonomy" id="1173020"/>
    <lineage>
        <taxon>Bacteria</taxon>
        <taxon>Bacillati</taxon>
        <taxon>Cyanobacteriota</taxon>
        <taxon>Cyanophyceae</taxon>
        <taxon>Gomontiellales</taxon>
        <taxon>Chamaesiphonaceae</taxon>
        <taxon>Chamaesiphon</taxon>
    </lineage>
</organism>